<evidence type="ECO:0000256" key="8">
    <source>
        <dbReference type="ARBA" id="ARBA00022827"/>
    </source>
</evidence>
<dbReference type="PANTHER" id="PTHR42716">
    <property type="entry name" value="L-ASPARTATE OXIDASE"/>
    <property type="match status" value="1"/>
</dbReference>
<dbReference type="SUPFAM" id="SSF51905">
    <property type="entry name" value="FAD/NAD(P)-binding domain"/>
    <property type="match status" value="1"/>
</dbReference>
<feature type="domain" description="Fumarate reductase/succinate dehydrogenase flavoprotein-like C-terminal" evidence="12">
    <location>
        <begin position="452"/>
        <end position="477"/>
    </location>
</feature>
<dbReference type="InterPro" id="IPR015939">
    <property type="entry name" value="Fum_Rdtase/Succ_DH_flav-like_C"/>
</dbReference>
<evidence type="ECO:0000256" key="6">
    <source>
        <dbReference type="ARBA" id="ARBA00022630"/>
    </source>
</evidence>
<gene>
    <name evidence="13" type="ORF">EV698_1031</name>
</gene>
<evidence type="ECO:0000256" key="7">
    <source>
        <dbReference type="ARBA" id="ARBA00022642"/>
    </source>
</evidence>
<feature type="domain" description="FAD-dependent oxidoreductase 2 FAD-binding" evidence="11">
    <location>
        <begin position="6"/>
        <end position="368"/>
    </location>
</feature>
<keyword evidence="6" id="KW-0285">Flavoprotein</keyword>
<evidence type="ECO:0000259" key="12">
    <source>
        <dbReference type="Pfam" id="PF02910"/>
    </source>
</evidence>
<dbReference type="NCBIfam" id="NF005701">
    <property type="entry name" value="PRK07512.1"/>
    <property type="match status" value="1"/>
</dbReference>
<dbReference type="GO" id="GO:0008734">
    <property type="term" value="F:L-aspartate oxidase activity"/>
    <property type="evidence" value="ECO:0007669"/>
    <property type="project" value="UniProtKB-EC"/>
</dbReference>
<evidence type="ECO:0000256" key="4">
    <source>
        <dbReference type="ARBA" id="ARBA00012173"/>
    </source>
</evidence>
<dbReference type="AlphaFoldDB" id="A0A4Q8D0M3"/>
<dbReference type="Gene3D" id="3.50.50.60">
    <property type="entry name" value="FAD/NAD(P)-binding domain"/>
    <property type="match status" value="1"/>
</dbReference>
<dbReference type="EC" id="1.4.3.16" evidence="4"/>
<dbReference type="InterPro" id="IPR005288">
    <property type="entry name" value="NadB"/>
</dbReference>
<dbReference type="Proteomes" id="UP000292298">
    <property type="component" value="Unassembled WGS sequence"/>
</dbReference>
<evidence type="ECO:0000259" key="11">
    <source>
        <dbReference type="Pfam" id="PF00890"/>
    </source>
</evidence>
<dbReference type="EMBL" id="SHLI01000001">
    <property type="protein sequence ID" value="RZU98770.1"/>
    <property type="molecule type" value="Genomic_DNA"/>
</dbReference>
<dbReference type="PRINTS" id="PR00368">
    <property type="entry name" value="FADPNR"/>
</dbReference>
<dbReference type="RefSeq" id="WP_207220500.1">
    <property type="nucleotide sequence ID" value="NZ_SHLI01000001.1"/>
</dbReference>
<comment type="pathway">
    <text evidence="2">Cofactor biosynthesis; NAD(+) biosynthesis; iminoaspartate from L-aspartate (oxidase route): step 1/1.</text>
</comment>
<dbReference type="InterPro" id="IPR036188">
    <property type="entry name" value="FAD/NAD-bd_sf"/>
</dbReference>
<keyword evidence="14" id="KW-1185">Reference proteome</keyword>
<dbReference type="UniPathway" id="UPA00253">
    <property type="reaction ID" value="UER00326"/>
</dbReference>
<dbReference type="InterPro" id="IPR003953">
    <property type="entry name" value="FAD-dep_OxRdtase_2_FAD-bd"/>
</dbReference>
<reference evidence="13 14" key="1">
    <citation type="submission" date="2019-02" db="EMBL/GenBank/DDBJ databases">
        <title>Genomic Encyclopedia of Type Strains, Phase IV (KMG-IV): sequencing the most valuable type-strain genomes for metagenomic binning, comparative biology and taxonomic classification.</title>
        <authorList>
            <person name="Goeker M."/>
        </authorList>
    </citation>
    <scope>NUCLEOTIDE SEQUENCE [LARGE SCALE GENOMIC DNA]</scope>
    <source>
        <strain evidence="13 14">DSM 21056</strain>
    </source>
</reference>
<evidence type="ECO:0000313" key="13">
    <source>
        <dbReference type="EMBL" id="RZU98770.1"/>
    </source>
</evidence>
<evidence type="ECO:0000256" key="9">
    <source>
        <dbReference type="ARBA" id="ARBA00023002"/>
    </source>
</evidence>
<organism evidence="13 14">
    <name type="scientific">Spiribacter vilamensis</name>
    <dbReference type="NCBI Taxonomy" id="531306"/>
    <lineage>
        <taxon>Bacteria</taxon>
        <taxon>Pseudomonadati</taxon>
        <taxon>Pseudomonadota</taxon>
        <taxon>Gammaproteobacteria</taxon>
        <taxon>Chromatiales</taxon>
        <taxon>Ectothiorhodospiraceae</taxon>
        <taxon>Spiribacter</taxon>
    </lineage>
</organism>
<dbReference type="Pfam" id="PF02910">
    <property type="entry name" value="Succ_DH_flav_C"/>
    <property type="match status" value="1"/>
</dbReference>
<evidence type="ECO:0000256" key="2">
    <source>
        <dbReference type="ARBA" id="ARBA00004950"/>
    </source>
</evidence>
<dbReference type="Gene3D" id="1.20.58.100">
    <property type="entry name" value="Fumarate reductase/succinate dehydrogenase flavoprotein-like, C-terminal domain"/>
    <property type="match status" value="1"/>
</dbReference>
<protein>
    <recommendedName>
        <fullName evidence="5">L-aspartate oxidase</fullName>
        <ecNumber evidence="4">1.4.3.16</ecNumber>
    </recommendedName>
</protein>
<dbReference type="Gene3D" id="3.90.700.10">
    <property type="entry name" value="Succinate dehydrogenase/fumarate reductase flavoprotein, catalytic domain"/>
    <property type="match status" value="1"/>
</dbReference>
<comment type="catalytic activity">
    <reaction evidence="10">
        <text>L-aspartate + O2 = iminosuccinate + H2O2</text>
        <dbReference type="Rhea" id="RHEA:25876"/>
        <dbReference type="ChEBI" id="CHEBI:15379"/>
        <dbReference type="ChEBI" id="CHEBI:16240"/>
        <dbReference type="ChEBI" id="CHEBI:29991"/>
        <dbReference type="ChEBI" id="CHEBI:77875"/>
        <dbReference type="EC" id="1.4.3.16"/>
    </reaction>
    <physiologicalReaction direction="left-to-right" evidence="10">
        <dbReference type="Rhea" id="RHEA:25877"/>
    </physiologicalReaction>
</comment>
<comment type="caution">
    <text evidence="13">The sequence shown here is derived from an EMBL/GenBank/DDBJ whole genome shotgun (WGS) entry which is preliminary data.</text>
</comment>
<dbReference type="SUPFAM" id="SSF56425">
    <property type="entry name" value="Succinate dehydrogenase/fumarate reductase flavoprotein, catalytic domain"/>
    <property type="match status" value="1"/>
</dbReference>
<dbReference type="SUPFAM" id="SSF46977">
    <property type="entry name" value="Succinate dehydrogenase/fumarate reductase flavoprotein C-terminal domain"/>
    <property type="match status" value="1"/>
</dbReference>
<keyword evidence="8" id="KW-0274">FAD</keyword>
<keyword evidence="9" id="KW-0560">Oxidoreductase</keyword>
<dbReference type="InterPro" id="IPR027477">
    <property type="entry name" value="Succ_DH/fumarate_Rdtase_cat_sf"/>
</dbReference>
<dbReference type="InterPro" id="IPR037099">
    <property type="entry name" value="Fum_R/Succ_DH_flav-like_C_sf"/>
</dbReference>
<name>A0A4Q8D0M3_9GAMM</name>
<keyword evidence="7" id="KW-0662">Pyridine nucleotide biosynthesis</keyword>
<dbReference type="PANTHER" id="PTHR42716:SF2">
    <property type="entry name" value="L-ASPARTATE OXIDASE, CHLOROPLASTIC"/>
    <property type="match status" value="1"/>
</dbReference>
<evidence type="ECO:0000313" key="14">
    <source>
        <dbReference type="Proteomes" id="UP000292298"/>
    </source>
</evidence>
<evidence type="ECO:0000256" key="10">
    <source>
        <dbReference type="ARBA" id="ARBA00048305"/>
    </source>
</evidence>
<sequence>MTNRPVIVVGAGIAGLATALRLAPLPVIVLTASALRENTSTAWAQGGIAAAVADDDAPALHQADTEAAGVGLVDPAIARAVTEAAPDCLRQLDEWGANFDRDANGDWSLGLEGAHGRRRVAHVGGDGSGVAILNALIGQARSAPSITIRENTPVHSLLTADGDVQGVHLDEGPLHGRAVVLATGGLSGLYAETTNPLGAVGRGVAMAARAGAAVADAEFVQFHPTAMAVGRDPMPLATEALRGEGATLVNADGEPLMADTPGGDLAARDVISRRIHAALNAGDSVYLDGREAIGEAFPHRYPAVHAACRAAGIDPAAEPIPIRPAAHYHMGGIAVDDRGRTGVPGLWACGEVACTGLHGANRLASNSLLEGLVFARWIAEDIAISDTREMHRPTDEITPVTPTAPRVAPWIRALMSRSVGVVRDNDGLARAMDALSVVAFDPGDPQADHALAALFVATAAQRRCESRGGHLRRDFPQSQSPIPPRMTLTLDDLQAEWPVVPQPAQAAGGQS</sequence>
<evidence type="ECO:0000256" key="3">
    <source>
        <dbReference type="ARBA" id="ARBA00008562"/>
    </source>
</evidence>
<accession>A0A4Q8D0M3</accession>
<evidence type="ECO:0000256" key="5">
    <source>
        <dbReference type="ARBA" id="ARBA00021901"/>
    </source>
</evidence>
<comment type="cofactor">
    <cofactor evidence="1">
        <name>FAD</name>
        <dbReference type="ChEBI" id="CHEBI:57692"/>
    </cofactor>
</comment>
<dbReference type="Pfam" id="PF00890">
    <property type="entry name" value="FAD_binding_2"/>
    <property type="match status" value="1"/>
</dbReference>
<proteinExistence type="inferred from homology"/>
<dbReference type="GO" id="GO:0034628">
    <property type="term" value="P:'de novo' NAD+ biosynthetic process from L-aspartate"/>
    <property type="evidence" value="ECO:0007669"/>
    <property type="project" value="TreeGrafter"/>
</dbReference>
<evidence type="ECO:0000256" key="1">
    <source>
        <dbReference type="ARBA" id="ARBA00001974"/>
    </source>
</evidence>
<comment type="similarity">
    <text evidence="3">Belongs to the FAD-dependent oxidoreductase 2 family. NadB subfamily.</text>
</comment>